<protein>
    <submittedName>
        <fullName evidence="5">Colanic acid biosynthesis protein WcaH</fullName>
    </submittedName>
</protein>
<dbReference type="AlphaFoldDB" id="A0A1H8PG96"/>
<comment type="cofactor">
    <cofactor evidence="1">
        <name>Mg(2+)</name>
        <dbReference type="ChEBI" id="CHEBI:18420"/>
    </cofactor>
</comment>
<evidence type="ECO:0000256" key="1">
    <source>
        <dbReference type="ARBA" id="ARBA00001946"/>
    </source>
</evidence>
<accession>A0A1H8PG96</accession>
<dbReference type="SUPFAM" id="SSF55811">
    <property type="entry name" value="Nudix"/>
    <property type="match status" value="1"/>
</dbReference>
<dbReference type="EMBL" id="FOCX01000012">
    <property type="protein sequence ID" value="SEO40935.1"/>
    <property type="molecule type" value="Genomic_DNA"/>
</dbReference>
<dbReference type="PANTHER" id="PTHR43046:SF12">
    <property type="entry name" value="GDP-MANNOSE MANNOSYL HYDROLASE"/>
    <property type="match status" value="1"/>
</dbReference>
<dbReference type="Pfam" id="PF00293">
    <property type="entry name" value="NUDIX"/>
    <property type="match status" value="1"/>
</dbReference>
<keyword evidence="6" id="KW-1185">Reference proteome</keyword>
<evidence type="ECO:0000313" key="6">
    <source>
        <dbReference type="Proteomes" id="UP000198775"/>
    </source>
</evidence>
<feature type="domain" description="Nudix hydrolase" evidence="4">
    <location>
        <begin position="17"/>
        <end position="153"/>
    </location>
</feature>
<organism evidence="5 6">
    <name type="scientific">Halorientalis persicus</name>
    <dbReference type="NCBI Taxonomy" id="1367881"/>
    <lineage>
        <taxon>Archaea</taxon>
        <taxon>Methanobacteriati</taxon>
        <taxon>Methanobacteriota</taxon>
        <taxon>Stenosarchaea group</taxon>
        <taxon>Halobacteria</taxon>
        <taxon>Halobacteriales</taxon>
        <taxon>Haloarculaceae</taxon>
        <taxon>Halorientalis</taxon>
    </lineage>
</organism>
<evidence type="ECO:0000256" key="3">
    <source>
        <dbReference type="ARBA" id="ARBA00022842"/>
    </source>
</evidence>
<dbReference type="OrthoDB" id="40462at2157"/>
<dbReference type="RefSeq" id="WP_092660956.1">
    <property type="nucleotide sequence ID" value="NZ_FOCX01000012.1"/>
</dbReference>
<dbReference type="PANTHER" id="PTHR43046">
    <property type="entry name" value="GDP-MANNOSE MANNOSYL HYDROLASE"/>
    <property type="match status" value="1"/>
</dbReference>
<keyword evidence="3" id="KW-0460">Magnesium</keyword>
<evidence type="ECO:0000259" key="4">
    <source>
        <dbReference type="PROSITE" id="PS51462"/>
    </source>
</evidence>
<dbReference type="CDD" id="cd03430">
    <property type="entry name" value="NUDIX_GDPMH_NudD"/>
    <property type="match status" value="1"/>
</dbReference>
<proteinExistence type="predicted"/>
<sequence>MSDDSPVPATEWKTVVSNVPLVSVDLVVETDDGVVLGKRENEPAKGEWFVPGGRVRKHERLQNAVARVAESELGCGVAIERQLGVYEHFYDTSEFDDTDGKHYVPIGYHVKPEDGAEFKPDDQHSSLRTFQPPFEFDLHPYVEAYLDDAGVLE</sequence>
<dbReference type="GO" id="GO:0016787">
    <property type="term" value="F:hydrolase activity"/>
    <property type="evidence" value="ECO:0007669"/>
    <property type="project" value="UniProtKB-KW"/>
</dbReference>
<reference evidence="6" key="1">
    <citation type="submission" date="2016-10" db="EMBL/GenBank/DDBJ databases">
        <authorList>
            <person name="Varghese N."/>
            <person name="Submissions S."/>
        </authorList>
    </citation>
    <scope>NUCLEOTIDE SEQUENCE [LARGE SCALE GENOMIC DNA]</scope>
    <source>
        <strain evidence="6">IBRC-M 10043</strain>
    </source>
</reference>
<evidence type="ECO:0000313" key="5">
    <source>
        <dbReference type="EMBL" id="SEO40935.1"/>
    </source>
</evidence>
<dbReference type="Proteomes" id="UP000198775">
    <property type="component" value="Unassembled WGS sequence"/>
</dbReference>
<dbReference type="InterPro" id="IPR000086">
    <property type="entry name" value="NUDIX_hydrolase_dom"/>
</dbReference>
<dbReference type="InterPro" id="IPR015797">
    <property type="entry name" value="NUDIX_hydrolase-like_dom_sf"/>
</dbReference>
<dbReference type="Gene3D" id="3.90.79.10">
    <property type="entry name" value="Nucleoside Triphosphate Pyrophosphohydrolase"/>
    <property type="match status" value="1"/>
</dbReference>
<dbReference type="PROSITE" id="PS51462">
    <property type="entry name" value="NUDIX"/>
    <property type="match status" value="1"/>
</dbReference>
<name>A0A1H8PG96_9EURY</name>
<evidence type="ECO:0000256" key="2">
    <source>
        <dbReference type="ARBA" id="ARBA00022801"/>
    </source>
</evidence>
<gene>
    <name evidence="5" type="ORF">SAMN05216388_101240</name>
</gene>
<keyword evidence="2" id="KW-0378">Hydrolase</keyword>